<proteinExistence type="predicted"/>
<feature type="domain" description="TipAS antibiotic-recognition" evidence="1">
    <location>
        <begin position="1"/>
        <end position="34"/>
    </location>
</feature>
<dbReference type="InterPro" id="IPR012925">
    <property type="entry name" value="TipAS_dom"/>
</dbReference>
<dbReference type="Pfam" id="PF07739">
    <property type="entry name" value="TipAS"/>
    <property type="match status" value="1"/>
</dbReference>
<sequence length="40" mass="4781">MHRRLAEMYLADERFAAFYDDAEPGLARFVHDIIIDNIER</sequence>
<organism evidence="2 3">
    <name type="scientific">Mycolicibacterium thermoresistibile</name>
    <name type="common">Mycobacterium thermoresistibile</name>
    <dbReference type="NCBI Taxonomy" id="1797"/>
    <lineage>
        <taxon>Bacteria</taxon>
        <taxon>Bacillati</taxon>
        <taxon>Actinomycetota</taxon>
        <taxon>Actinomycetes</taxon>
        <taxon>Mycobacteriales</taxon>
        <taxon>Mycobacteriaceae</taxon>
        <taxon>Mycolicibacterium</taxon>
    </lineage>
</organism>
<dbReference type="Gene3D" id="1.10.490.50">
    <property type="entry name" value="Antibiotic binding domain of TipA-like multidrug resistance regulators"/>
    <property type="match status" value="1"/>
</dbReference>
<dbReference type="SUPFAM" id="SSF89082">
    <property type="entry name" value="Antibiotic binding domain of TipA-like multidrug resistance regulators"/>
    <property type="match status" value="1"/>
</dbReference>
<accession>A0A100XH49</accession>
<evidence type="ECO:0000313" key="3">
    <source>
        <dbReference type="Proteomes" id="UP000069654"/>
    </source>
</evidence>
<dbReference type="AlphaFoldDB" id="A0A100XH49"/>
<reference evidence="3" key="2">
    <citation type="submission" date="2016-02" db="EMBL/GenBank/DDBJ databases">
        <title>Draft genome sequence of five rapidly growing Mycobacterium species.</title>
        <authorList>
            <person name="Katahira K."/>
            <person name="Gotou Y."/>
            <person name="Iida K."/>
            <person name="Ogura Y."/>
            <person name="Hayashi T."/>
        </authorList>
    </citation>
    <scope>NUCLEOTIDE SEQUENCE [LARGE SCALE GENOMIC DNA]</scope>
    <source>
        <strain evidence="3">JCM6362</strain>
    </source>
</reference>
<dbReference type="InterPro" id="IPR036244">
    <property type="entry name" value="TipA-like_antibiotic-bd"/>
</dbReference>
<name>A0A100XH49_MYCTH</name>
<gene>
    <name evidence="2" type="ORF">RMCT_3474</name>
</gene>
<reference evidence="2 3" key="1">
    <citation type="journal article" date="2016" name="Genome Announc.">
        <title>Draft Genome Sequences of Five Rapidly Growing Mycobacterium Species, M. thermoresistibile, M. fortuitum subsp. acetamidolyticum, M. canariasense, M. brisbanense, and M. novocastrense.</title>
        <authorList>
            <person name="Katahira K."/>
            <person name="Ogura Y."/>
            <person name="Gotoh Y."/>
            <person name="Hayashi T."/>
        </authorList>
    </citation>
    <scope>NUCLEOTIDE SEQUENCE [LARGE SCALE GENOMIC DNA]</scope>
    <source>
        <strain evidence="2 3">JCM6362</strain>
    </source>
</reference>
<protein>
    <submittedName>
        <fullName evidence="2">MerR family transcriptional regulator</fullName>
    </submittedName>
</protein>
<comment type="caution">
    <text evidence="2">The sequence shown here is derived from an EMBL/GenBank/DDBJ whole genome shotgun (WGS) entry which is preliminary data.</text>
</comment>
<dbReference type="STRING" id="1797.RMCT_3474"/>
<dbReference type="Proteomes" id="UP000069654">
    <property type="component" value="Unassembled WGS sequence"/>
</dbReference>
<evidence type="ECO:0000259" key="1">
    <source>
        <dbReference type="Pfam" id="PF07739"/>
    </source>
</evidence>
<dbReference type="EMBL" id="BCTB01000046">
    <property type="protein sequence ID" value="GAT16505.1"/>
    <property type="molecule type" value="Genomic_DNA"/>
</dbReference>
<evidence type="ECO:0000313" key="2">
    <source>
        <dbReference type="EMBL" id="GAT16505.1"/>
    </source>
</evidence>